<keyword evidence="1" id="KW-0812">Transmembrane</keyword>
<gene>
    <name evidence="3" type="ORF">UU41_C0013G0006</name>
</gene>
<dbReference type="Proteomes" id="UP000034961">
    <property type="component" value="Unassembled WGS sequence"/>
</dbReference>
<evidence type="ECO:0000313" key="4">
    <source>
        <dbReference type="Proteomes" id="UP000034961"/>
    </source>
</evidence>
<dbReference type="PROSITE" id="PS50024">
    <property type="entry name" value="SEA"/>
    <property type="match status" value="1"/>
</dbReference>
<evidence type="ECO:0000313" key="3">
    <source>
        <dbReference type="EMBL" id="KKR94084.1"/>
    </source>
</evidence>
<keyword evidence="1" id="KW-0472">Membrane</keyword>
<evidence type="ECO:0000259" key="2">
    <source>
        <dbReference type="PROSITE" id="PS50024"/>
    </source>
</evidence>
<reference evidence="3 4" key="1">
    <citation type="journal article" date="2015" name="Nature">
        <title>rRNA introns, odd ribosomes, and small enigmatic genomes across a large radiation of phyla.</title>
        <authorList>
            <person name="Brown C.T."/>
            <person name="Hug L.A."/>
            <person name="Thomas B.C."/>
            <person name="Sharon I."/>
            <person name="Castelle C.J."/>
            <person name="Singh A."/>
            <person name="Wilkins M.J."/>
            <person name="Williams K.H."/>
            <person name="Banfield J.F."/>
        </authorList>
    </citation>
    <scope>NUCLEOTIDE SEQUENCE [LARGE SCALE GENOMIC DNA]</scope>
</reference>
<dbReference type="EMBL" id="LCAN01000013">
    <property type="protein sequence ID" value="KKR94084.1"/>
    <property type="molecule type" value="Genomic_DNA"/>
</dbReference>
<feature type="transmembrane region" description="Helical" evidence="1">
    <location>
        <begin position="6"/>
        <end position="23"/>
    </location>
</feature>
<keyword evidence="1" id="KW-1133">Transmembrane helix</keyword>
<dbReference type="AlphaFoldDB" id="A0A0G0UZD2"/>
<dbReference type="InterPro" id="IPR000082">
    <property type="entry name" value="SEA_dom"/>
</dbReference>
<name>A0A0G0UZD2_9BACT</name>
<evidence type="ECO:0000256" key="1">
    <source>
        <dbReference type="SAM" id="Phobius"/>
    </source>
</evidence>
<comment type="caution">
    <text evidence="3">The sequence shown here is derived from an EMBL/GenBank/DDBJ whole genome shotgun (WGS) entry which is preliminary data.</text>
</comment>
<sequence length="167" mass="19251">MKKSGIAIGIIAALIVLFFYNAFQPKSENTEEVHYHAGFIVYNNNEKVDFSDLKFMHIEPCSEKEEEHEEDEQEEKAHLHDGIGNVVHVHRNNAYWRDLFTNIGYELEEPVTGYIDGALVENILDKKIQPYQSVVIFTGKNMNVEEKLNDSTTREQIETAEQKTESC</sequence>
<feature type="domain" description="SEA" evidence="2">
    <location>
        <begin position="127"/>
        <end position="167"/>
    </location>
</feature>
<accession>A0A0G0UZD2</accession>
<protein>
    <recommendedName>
        <fullName evidence="2">SEA domain-containing protein</fullName>
    </recommendedName>
</protein>
<proteinExistence type="predicted"/>
<organism evidence="3 4">
    <name type="scientific">Candidatus Roizmanbacteria bacterium GW2011_GWA1_41_13</name>
    <dbReference type="NCBI Taxonomy" id="1618474"/>
    <lineage>
        <taxon>Bacteria</taxon>
        <taxon>Candidatus Roizmaniibacteriota</taxon>
    </lineage>
</organism>